<dbReference type="SUPFAM" id="SSF111418">
    <property type="entry name" value="Hormone receptor domain"/>
    <property type="match status" value="1"/>
</dbReference>
<evidence type="ECO:0000256" key="2">
    <source>
        <dbReference type="ARBA" id="ARBA00005314"/>
    </source>
</evidence>
<dbReference type="InterPro" id="IPR017983">
    <property type="entry name" value="GPCR_2_secretin-like_CS"/>
</dbReference>
<dbReference type="PROSITE" id="PS00649">
    <property type="entry name" value="G_PROTEIN_RECEP_F2_1"/>
    <property type="match status" value="1"/>
</dbReference>
<evidence type="ECO:0000256" key="6">
    <source>
        <dbReference type="ARBA" id="ARBA00023136"/>
    </source>
</evidence>
<organism evidence="10 11">
    <name type="scientific">Romanomermis culicivorax</name>
    <name type="common">Nematode worm</name>
    <dbReference type="NCBI Taxonomy" id="13658"/>
    <lineage>
        <taxon>Eukaryota</taxon>
        <taxon>Metazoa</taxon>
        <taxon>Ecdysozoa</taxon>
        <taxon>Nematoda</taxon>
        <taxon>Enoplea</taxon>
        <taxon>Dorylaimia</taxon>
        <taxon>Mermithida</taxon>
        <taxon>Mermithoidea</taxon>
        <taxon>Mermithidae</taxon>
        <taxon>Romanomermis</taxon>
    </lineage>
</organism>
<dbReference type="SMART" id="SM00008">
    <property type="entry name" value="HormR"/>
    <property type="match status" value="1"/>
</dbReference>
<keyword evidence="7" id="KW-0325">Glycoprotein</keyword>
<evidence type="ECO:0000259" key="9">
    <source>
        <dbReference type="PROSITE" id="PS50227"/>
    </source>
</evidence>
<dbReference type="Pfam" id="PF00002">
    <property type="entry name" value="7tm_2"/>
    <property type="match status" value="1"/>
</dbReference>
<dbReference type="GO" id="GO:0008528">
    <property type="term" value="F:G protein-coupled peptide receptor activity"/>
    <property type="evidence" value="ECO:0007669"/>
    <property type="project" value="TreeGrafter"/>
</dbReference>
<evidence type="ECO:0000313" key="11">
    <source>
        <dbReference type="WBParaSite" id="nRc.2.0.1.t10463-RA"/>
    </source>
</evidence>
<name>A0A915I9M1_ROMCU</name>
<keyword evidence="6 8" id="KW-0472">Membrane</keyword>
<feature type="transmembrane region" description="Helical" evidence="8">
    <location>
        <begin position="120"/>
        <end position="137"/>
    </location>
</feature>
<dbReference type="AlphaFoldDB" id="A0A915I9M1"/>
<evidence type="ECO:0000256" key="3">
    <source>
        <dbReference type="ARBA" id="ARBA00022475"/>
    </source>
</evidence>
<keyword evidence="10" id="KW-1185">Reference proteome</keyword>
<feature type="domain" description="G-protein coupled receptors family 2 profile 1" evidence="9">
    <location>
        <begin position="11"/>
        <end position="102"/>
    </location>
</feature>
<evidence type="ECO:0000256" key="8">
    <source>
        <dbReference type="SAM" id="Phobius"/>
    </source>
</evidence>
<comment type="similarity">
    <text evidence="2">Belongs to the G-protein coupled receptor 2 family.</text>
</comment>
<evidence type="ECO:0000256" key="4">
    <source>
        <dbReference type="ARBA" id="ARBA00022692"/>
    </source>
</evidence>
<proteinExistence type="inferred from homology"/>
<dbReference type="InterPro" id="IPR000832">
    <property type="entry name" value="GPCR_2_secretin-like"/>
</dbReference>
<dbReference type="InterPro" id="IPR050332">
    <property type="entry name" value="GPCR_2"/>
</dbReference>
<protein>
    <submittedName>
        <fullName evidence="11">G-protein coupled receptors family 2 profile 1 domain-containing protein</fullName>
    </submittedName>
</protein>
<evidence type="ECO:0000256" key="1">
    <source>
        <dbReference type="ARBA" id="ARBA00004651"/>
    </source>
</evidence>
<evidence type="ECO:0000256" key="7">
    <source>
        <dbReference type="ARBA" id="ARBA00023180"/>
    </source>
</evidence>
<dbReference type="PANTHER" id="PTHR45620:SF17">
    <property type="entry name" value="PDF RECEPTOR"/>
    <property type="match status" value="1"/>
</dbReference>
<sequence>MDNWLTGSYEECEDLLKRLNLPLSGPSDGSLYCNATWDTFLCWPATPAGQIATHRCPPLKGLDTEQYVEKRCHNSGRWLGTNDQDFDYPYGFTNYTACFVFAPKFEQMTSIAESAVSIEYVGLIFSFFAILIALFKSKSFPAYIQTQRRHILISLLILISLRILLFIDERYHWPWKYLFDDKDGSSIADRNILCKLTFAALEMTKIVPAVFLALESFSIQRAMNSDNGINYRARTNLMIGYGVPFATIVLWLFAVIYVNHRFERVSQKQLFYKVEEQRLDINYRRDMDFYASYCGLANLFSCFQPSKQNIVQFRNIAYLTTILGSFQGFAIAMIYLIWGRAQDESRRQVPINQ</sequence>
<dbReference type="GO" id="GO:0007188">
    <property type="term" value="P:adenylate cyclase-modulating G protein-coupled receptor signaling pathway"/>
    <property type="evidence" value="ECO:0007669"/>
    <property type="project" value="TreeGrafter"/>
</dbReference>
<dbReference type="PROSITE" id="PS50227">
    <property type="entry name" value="G_PROTEIN_RECEP_F2_3"/>
    <property type="match status" value="1"/>
</dbReference>
<dbReference type="InterPro" id="IPR036445">
    <property type="entry name" value="GPCR_2_extracell_dom_sf"/>
</dbReference>
<dbReference type="GO" id="GO:0005886">
    <property type="term" value="C:plasma membrane"/>
    <property type="evidence" value="ECO:0007669"/>
    <property type="project" value="UniProtKB-SubCell"/>
</dbReference>
<evidence type="ECO:0000313" key="10">
    <source>
        <dbReference type="Proteomes" id="UP000887565"/>
    </source>
</evidence>
<reference evidence="11" key="1">
    <citation type="submission" date="2022-11" db="UniProtKB">
        <authorList>
            <consortium name="WormBaseParasite"/>
        </authorList>
    </citation>
    <scope>IDENTIFICATION</scope>
</reference>
<evidence type="ECO:0000256" key="5">
    <source>
        <dbReference type="ARBA" id="ARBA00022989"/>
    </source>
</evidence>
<keyword evidence="3" id="KW-1003">Cell membrane</keyword>
<dbReference type="PANTHER" id="PTHR45620">
    <property type="entry name" value="PDF RECEPTOR-LIKE PROTEIN-RELATED"/>
    <property type="match status" value="1"/>
</dbReference>
<feature type="transmembrane region" description="Helical" evidence="8">
    <location>
        <begin position="238"/>
        <end position="258"/>
    </location>
</feature>
<feature type="transmembrane region" description="Helical" evidence="8">
    <location>
        <begin position="316"/>
        <end position="338"/>
    </location>
</feature>
<keyword evidence="5 8" id="KW-1133">Transmembrane helix</keyword>
<dbReference type="Gene3D" id="4.10.1240.10">
    <property type="entry name" value="GPCR, family 2, extracellular hormone receptor domain"/>
    <property type="match status" value="1"/>
</dbReference>
<dbReference type="InterPro" id="IPR001879">
    <property type="entry name" value="GPCR_2_extracellular_dom"/>
</dbReference>
<comment type="subcellular location">
    <subcellularLocation>
        <location evidence="1">Cell membrane</location>
        <topology evidence="1">Multi-pass membrane protein</topology>
    </subcellularLocation>
</comment>
<accession>A0A915I9M1</accession>
<keyword evidence="4 8" id="KW-0812">Transmembrane</keyword>
<dbReference type="Proteomes" id="UP000887565">
    <property type="component" value="Unplaced"/>
</dbReference>
<dbReference type="WBParaSite" id="nRc.2.0.1.t10463-RA">
    <property type="protein sequence ID" value="nRc.2.0.1.t10463-RA"/>
    <property type="gene ID" value="nRc.2.0.1.g10463"/>
</dbReference>
<feature type="transmembrane region" description="Helical" evidence="8">
    <location>
        <begin position="149"/>
        <end position="167"/>
    </location>
</feature>
<dbReference type="Gene3D" id="1.20.1070.10">
    <property type="entry name" value="Rhodopsin 7-helix transmembrane proteins"/>
    <property type="match status" value="1"/>
</dbReference>
<dbReference type="Pfam" id="PF02793">
    <property type="entry name" value="HRM"/>
    <property type="match status" value="1"/>
</dbReference>